<proteinExistence type="inferred from homology"/>
<evidence type="ECO:0000256" key="8">
    <source>
        <dbReference type="ARBA" id="ARBA00023136"/>
    </source>
</evidence>
<organism evidence="11 12">
    <name type="scientific">Pseudaminobacter soli</name>
    <name type="common">ex Li et al. 2025</name>
    <dbReference type="NCBI Taxonomy" id="1295366"/>
    <lineage>
        <taxon>Bacteria</taxon>
        <taxon>Pseudomonadati</taxon>
        <taxon>Pseudomonadota</taxon>
        <taxon>Alphaproteobacteria</taxon>
        <taxon>Hyphomicrobiales</taxon>
        <taxon>Phyllobacteriaceae</taxon>
        <taxon>Pseudaminobacter</taxon>
    </lineage>
</organism>
<reference evidence="11 12" key="1">
    <citation type="submission" date="2018-03" db="EMBL/GenBank/DDBJ databases">
        <title>The draft genome of Mesorhizobium soli JCM 19897.</title>
        <authorList>
            <person name="Li L."/>
            <person name="Liu L."/>
            <person name="Liang L."/>
            <person name="Wang T."/>
            <person name="Zhang X."/>
        </authorList>
    </citation>
    <scope>NUCLEOTIDE SEQUENCE [LARGE SCALE GENOMIC DNA]</scope>
    <source>
        <strain evidence="11 12">JCM 19897</strain>
    </source>
</reference>
<dbReference type="SUPFAM" id="SSF161098">
    <property type="entry name" value="MetI-like"/>
    <property type="match status" value="1"/>
</dbReference>
<keyword evidence="5 9" id="KW-0812">Transmembrane</keyword>
<dbReference type="GO" id="GO:0043190">
    <property type="term" value="C:ATP-binding cassette (ABC) transporter complex"/>
    <property type="evidence" value="ECO:0007669"/>
    <property type="project" value="InterPro"/>
</dbReference>
<dbReference type="AlphaFoldDB" id="A0A2P7SJX3"/>
<evidence type="ECO:0000256" key="9">
    <source>
        <dbReference type="RuleBase" id="RU363032"/>
    </source>
</evidence>
<evidence type="ECO:0000313" key="11">
    <source>
        <dbReference type="EMBL" id="PSJ62792.1"/>
    </source>
</evidence>
<protein>
    <submittedName>
        <fullName evidence="11">Amino acid ABC transporter permease</fullName>
    </submittedName>
</protein>
<dbReference type="EMBL" id="PXYL01000002">
    <property type="protein sequence ID" value="PSJ62792.1"/>
    <property type="molecule type" value="Genomic_DNA"/>
</dbReference>
<feature type="domain" description="ABC transmembrane type-1" evidence="10">
    <location>
        <begin position="21"/>
        <end position="213"/>
    </location>
</feature>
<feature type="transmembrane region" description="Helical" evidence="9">
    <location>
        <begin position="195"/>
        <end position="213"/>
    </location>
</feature>
<comment type="similarity">
    <text evidence="2">Belongs to the binding-protein-dependent transport system permease family. HisMQ subfamily.</text>
</comment>
<keyword evidence="8 9" id="KW-0472">Membrane</keyword>
<evidence type="ECO:0000256" key="6">
    <source>
        <dbReference type="ARBA" id="ARBA00022970"/>
    </source>
</evidence>
<dbReference type="OrthoDB" id="9814550at2"/>
<keyword evidence="6" id="KW-0029">Amino-acid transport</keyword>
<name>A0A2P7SJX3_9HYPH</name>
<dbReference type="RefSeq" id="WP_106722693.1">
    <property type="nucleotide sequence ID" value="NZ_PXYL01000002.1"/>
</dbReference>
<gene>
    <name evidence="11" type="ORF">C7I85_04155</name>
</gene>
<dbReference type="InterPro" id="IPR010065">
    <property type="entry name" value="AA_ABC_transptr_permease_3TM"/>
</dbReference>
<evidence type="ECO:0000313" key="12">
    <source>
        <dbReference type="Proteomes" id="UP000240653"/>
    </source>
</evidence>
<keyword evidence="12" id="KW-1185">Reference proteome</keyword>
<keyword evidence="3 9" id="KW-0813">Transport</keyword>
<feature type="transmembrane region" description="Helical" evidence="9">
    <location>
        <begin position="16"/>
        <end position="44"/>
    </location>
</feature>
<dbReference type="InterPro" id="IPR043429">
    <property type="entry name" value="ArtM/GltK/GlnP/TcyL/YhdX-like"/>
</dbReference>
<keyword evidence="4" id="KW-1003">Cell membrane</keyword>
<dbReference type="PANTHER" id="PTHR30614">
    <property type="entry name" value="MEMBRANE COMPONENT OF AMINO ACID ABC TRANSPORTER"/>
    <property type="match status" value="1"/>
</dbReference>
<evidence type="ECO:0000259" key="10">
    <source>
        <dbReference type="PROSITE" id="PS50928"/>
    </source>
</evidence>
<dbReference type="Pfam" id="PF00528">
    <property type="entry name" value="BPD_transp_1"/>
    <property type="match status" value="1"/>
</dbReference>
<evidence type="ECO:0000256" key="1">
    <source>
        <dbReference type="ARBA" id="ARBA00004429"/>
    </source>
</evidence>
<dbReference type="InterPro" id="IPR000515">
    <property type="entry name" value="MetI-like"/>
</dbReference>
<dbReference type="GO" id="GO:0022857">
    <property type="term" value="F:transmembrane transporter activity"/>
    <property type="evidence" value="ECO:0007669"/>
    <property type="project" value="InterPro"/>
</dbReference>
<evidence type="ECO:0000256" key="4">
    <source>
        <dbReference type="ARBA" id="ARBA00022475"/>
    </source>
</evidence>
<evidence type="ECO:0000256" key="2">
    <source>
        <dbReference type="ARBA" id="ARBA00010072"/>
    </source>
</evidence>
<dbReference type="PANTHER" id="PTHR30614:SF0">
    <property type="entry name" value="L-CYSTINE TRANSPORT SYSTEM PERMEASE PROTEIN TCYL"/>
    <property type="match status" value="1"/>
</dbReference>
<evidence type="ECO:0000256" key="5">
    <source>
        <dbReference type="ARBA" id="ARBA00022692"/>
    </source>
</evidence>
<comment type="caution">
    <text evidence="11">The sequence shown here is derived from an EMBL/GenBank/DDBJ whole genome shotgun (WGS) entry which is preliminary data.</text>
</comment>
<keyword evidence="7 9" id="KW-1133">Transmembrane helix</keyword>
<dbReference type="PROSITE" id="PS50928">
    <property type="entry name" value="ABC_TM1"/>
    <property type="match status" value="1"/>
</dbReference>
<feature type="transmembrane region" description="Helical" evidence="9">
    <location>
        <begin position="56"/>
        <end position="79"/>
    </location>
</feature>
<evidence type="ECO:0000256" key="3">
    <source>
        <dbReference type="ARBA" id="ARBA00022448"/>
    </source>
</evidence>
<accession>A0A2P7SJX3</accession>
<dbReference type="NCBIfam" id="TIGR01726">
    <property type="entry name" value="HEQRo_perm_3TM"/>
    <property type="match status" value="1"/>
</dbReference>
<dbReference type="Gene3D" id="1.10.3720.10">
    <property type="entry name" value="MetI-like"/>
    <property type="match status" value="1"/>
</dbReference>
<sequence length="247" mass="27286">MTFDFSAFWSALTSEAFFRGACITIVLSLLSHGVGILISIPVAVIVDRGSGFVPGVLKSLVGILRGAPTLLQLLFVWNALPQFFPIFREPWFTPFLAAWIALSLNEAAYQVEINRAALKAVDPGQEAAGKALGLGRFQIFWYITLPQAMRVAIPPTVNEFITLLKITSLASVISLQELMSTASRGVSTTFQFSEYYAAALIYYLIMVYALVFLQGKLERKYSWDRSKAETSNDPGVVQKAMALMRRA</sequence>
<comment type="subcellular location">
    <subcellularLocation>
        <location evidence="1">Cell inner membrane</location>
        <topology evidence="1">Multi-pass membrane protein</topology>
    </subcellularLocation>
    <subcellularLocation>
        <location evidence="9">Cell membrane</location>
        <topology evidence="9">Multi-pass membrane protein</topology>
    </subcellularLocation>
</comment>
<dbReference type="Proteomes" id="UP000240653">
    <property type="component" value="Unassembled WGS sequence"/>
</dbReference>
<dbReference type="CDD" id="cd06261">
    <property type="entry name" value="TM_PBP2"/>
    <property type="match status" value="1"/>
</dbReference>
<evidence type="ECO:0000256" key="7">
    <source>
        <dbReference type="ARBA" id="ARBA00022989"/>
    </source>
</evidence>
<dbReference type="InterPro" id="IPR035906">
    <property type="entry name" value="MetI-like_sf"/>
</dbReference>
<dbReference type="GO" id="GO:0006865">
    <property type="term" value="P:amino acid transport"/>
    <property type="evidence" value="ECO:0007669"/>
    <property type="project" value="UniProtKB-KW"/>
</dbReference>